<evidence type="ECO:0000313" key="1">
    <source>
        <dbReference type="EMBL" id="CNU90886.1"/>
    </source>
</evidence>
<name>A0A655DXT6_SALET</name>
<dbReference type="EMBL" id="CQPC01000065">
    <property type="protein sequence ID" value="CNU90886.1"/>
    <property type="molecule type" value="Genomic_DNA"/>
</dbReference>
<reference evidence="1 2" key="1">
    <citation type="submission" date="2015-03" db="EMBL/GenBank/DDBJ databases">
        <authorList>
            <consortium name="Pathogen Informatics"/>
        </authorList>
    </citation>
    <scope>NUCLEOTIDE SEQUENCE [LARGE SCALE GENOMIC DNA]</scope>
    <source>
        <strain evidence="1 2">3476</strain>
    </source>
</reference>
<gene>
    <name evidence="1" type="ORF">ERS008202_03824</name>
</gene>
<accession>A0A655DXT6</accession>
<protein>
    <submittedName>
        <fullName evidence="1">Uncharacterized protein</fullName>
    </submittedName>
</protein>
<organism evidence="1 2">
    <name type="scientific">Salmonella enterica subsp. enterica serovar Bovismorbificans</name>
    <dbReference type="NCBI Taxonomy" id="58097"/>
    <lineage>
        <taxon>Bacteria</taxon>
        <taxon>Pseudomonadati</taxon>
        <taxon>Pseudomonadota</taxon>
        <taxon>Gammaproteobacteria</taxon>
        <taxon>Enterobacterales</taxon>
        <taxon>Enterobacteriaceae</taxon>
        <taxon>Salmonella</taxon>
    </lineage>
</organism>
<sequence>MNIYPVNYRIRPAKMVAERLSGFNAYHFFGIHGIHHGNVIGKHRTLAGNIAHTETIQRRKSVRPKLNTRANLANFVRFFQQHDFYSLARQRQRGRRAADSATYNNCACHVSHGHSPFQAGILSC</sequence>
<evidence type="ECO:0000313" key="2">
    <source>
        <dbReference type="Proteomes" id="UP000039541"/>
    </source>
</evidence>
<proteinExistence type="predicted"/>
<dbReference type="Proteomes" id="UP000039541">
    <property type="component" value="Unassembled WGS sequence"/>
</dbReference>
<dbReference type="AlphaFoldDB" id="A0A655DXT6"/>